<proteinExistence type="predicted"/>
<evidence type="ECO:0000313" key="1">
    <source>
        <dbReference type="EMBL" id="JAD47234.1"/>
    </source>
</evidence>
<name>A0A0A9A6C1_ARUDO</name>
<dbReference type="EMBL" id="GBRH01250661">
    <property type="protein sequence ID" value="JAD47234.1"/>
    <property type="molecule type" value="Transcribed_RNA"/>
</dbReference>
<reference evidence="1" key="2">
    <citation type="journal article" date="2015" name="Data Brief">
        <title>Shoot transcriptome of the giant reed, Arundo donax.</title>
        <authorList>
            <person name="Barrero R.A."/>
            <person name="Guerrero F.D."/>
            <person name="Moolhuijzen P."/>
            <person name="Goolsby J.A."/>
            <person name="Tidwell J."/>
            <person name="Bellgard S.E."/>
            <person name="Bellgard M.I."/>
        </authorList>
    </citation>
    <scope>NUCLEOTIDE SEQUENCE</scope>
    <source>
        <tissue evidence="1">Shoot tissue taken approximately 20 cm above the soil surface</tissue>
    </source>
</reference>
<accession>A0A0A9A6C1</accession>
<protein>
    <submittedName>
        <fullName evidence="1">Uncharacterized protein</fullName>
    </submittedName>
</protein>
<dbReference type="AlphaFoldDB" id="A0A0A9A6C1"/>
<reference evidence="1" key="1">
    <citation type="submission" date="2014-09" db="EMBL/GenBank/DDBJ databases">
        <authorList>
            <person name="Magalhaes I.L.F."/>
            <person name="Oliveira U."/>
            <person name="Santos F.R."/>
            <person name="Vidigal T.H.D.A."/>
            <person name="Brescovit A.D."/>
            <person name="Santos A.J."/>
        </authorList>
    </citation>
    <scope>NUCLEOTIDE SEQUENCE</scope>
    <source>
        <tissue evidence="1">Shoot tissue taken approximately 20 cm above the soil surface</tissue>
    </source>
</reference>
<organism evidence="1">
    <name type="scientific">Arundo donax</name>
    <name type="common">Giant reed</name>
    <name type="synonym">Donax arundinaceus</name>
    <dbReference type="NCBI Taxonomy" id="35708"/>
    <lineage>
        <taxon>Eukaryota</taxon>
        <taxon>Viridiplantae</taxon>
        <taxon>Streptophyta</taxon>
        <taxon>Embryophyta</taxon>
        <taxon>Tracheophyta</taxon>
        <taxon>Spermatophyta</taxon>
        <taxon>Magnoliopsida</taxon>
        <taxon>Liliopsida</taxon>
        <taxon>Poales</taxon>
        <taxon>Poaceae</taxon>
        <taxon>PACMAD clade</taxon>
        <taxon>Arundinoideae</taxon>
        <taxon>Arundineae</taxon>
        <taxon>Arundo</taxon>
    </lineage>
</organism>
<sequence>MTEISLLQRWNQRRGTL</sequence>